<protein>
    <submittedName>
        <fullName evidence="1">Uncharacterized protein</fullName>
    </submittedName>
</protein>
<dbReference type="AlphaFoldDB" id="A0A059ZXE0"/>
<sequence>MSVTPPHIAERLQIAILTSEQMRLHWEDPDSGMHYYERVLPLALESSAGGDRLRCLLLDEDREIFVPVDRVRNLPTPVK</sequence>
<accession>A0A059ZXE0</accession>
<gene>
    <name evidence="1" type="ORF">Acaty_c0703</name>
</gene>
<dbReference type="Proteomes" id="UP000005522">
    <property type="component" value="Chromosome"/>
</dbReference>
<dbReference type="RefSeq" id="WP_004870876.1">
    <property type="nucleotide sequence ID" value="NZ_CP005986.1"/>
</dbReference>
<dbReference type="HOGENOM" id="CLU_196489_0_0_6"/>
<dbReference type="eggNOG" id="ENOG502ZRY8">
    <property type="taxonomic scope" value="Bacteria"/>
</dbReference>
<organism evidence="1 2">
    <name type="scientific">Acidithiobacillus caldus (strain ATCC 51756 / DSM 8584 / KU)</name>
    <dbReference type="NCBI Taxonomy" id="637389"/>
    <lineage>
        <taxon>Bacteria</taxon>
        <taxon>Pseudomonadati</taxon>
        <taxon>Pseudomonadota</taxon>
        <taxon>Acidithiobacillia</taxon>
        <taxon>Acidithiobacillales</taxon>
        <taxon>Acidithiobacillaceae</taxon>
        <taxon>Acidithiobacillus</taxon>
    </lineage>
</organism>
<name>A0A059ZXE0_ACICK</name>
<dbReference type="GeneID" id="92930698"/>
<evidence type="ECO:0000313" key="2">
    <source>
        <dbReference type="Proteomes" id="UP000005522"/>
    </source>
</evidence>
<evidence type="ECO:0000313" key="1">
    <source>
        <dbReference type="EMBL" id="AIA54582.1"/>
    </source>
</evidence>
<proteinExistence type="predicted"/>
<dbReference type="EMBL" id="CP005986">
    <property type="protein sequence ID" value="AIA54582.1"/>
    <property type="molecule type" value="Genomic_DNA"/>
</dbReference>
<dbReference type="KEGG" id="acz:Acaty_c0703"/>
<reference evidence="1 2" key="1">
    <citation type="journal article" date="2009" name="J. Bacteriol.">
        <title>Draft genome sequence of the extremely acidophilic bacterium Acidithiobacillus caldus ATCC 51756 reveals metabolic versatility in the genus Acidithiobacillus.</title>
        <authorList>
            <person name="Valdes J."/>
            <person name="Quatrini R."/>
            <person name="Hallberg K."/>
            <person name="Dopson M."/>
            <person name="Valenzuela P.D."/>
            <person name="Holmes D.S."/>
        </authorList>
    </citation>
    <scope>NUCLEOTIDE SEQUENCE [LARGE SCALE GENOMIC DNA]</scope>
    <source>
        <strain evidence="2">ATCC 51756 / DSM 8584 / KU</strain>
    </source>
</reference>